<keyword evidence="2 5" id="KW-0812">Transmembrane</keyword>
<reference evidence="6 7" key="1">
    <citation type="journal article" date="2015" name="Genome Announc.">
        <title>Draft Genome Sequence of Burkholderia sp. Strain PML1(12), an Ectomycorrhizosphere-Inhabiting Bacterium with Effective Mineral-Weathering Ability.</title>
        <authorList>
            <person name="Uroz S."/>
            <person name="Oger P."/>
        </authorList>
    </citation>
    <scope>NUCLEOTIDE SEQUENCE [LARGE SCALE GENOMIC DNA]</scope>
    <source>
        <strain evidence="7">PML1(12)</strain>
    </source>
</reference>
<dbReference type="AlphaFoldDB" id="A0A0J1D0X0"/>
<accession>A0A0J1D0X0</accession>
<dbReference type="InterPro" id="IPR012451">
    <property type="entry name" value="DUF1656"/>
</dbReference>
<sequence>MIGEIDIYGVFLPAVLILMLVSYLLCLVVTRVFARVGLYRFVWHRSIFDLAIYVIVLGIVVIVSHRLLP</sequence>
<proteinExistence type="predicted"/>
<dbReference type="PATRIC" id="fig|908627.4.peg.2413"/>
<evidence type="ECO:0000313" key="6">
    <source>
        <dbReference type="EMBL" id="KLU26281.1"/>
    </source>
</evidence>
<dbReference type="RefSeq" id="WP_047846628.1">
    <property type="nucleotide sequence ID" value="NZ_AEJF01000075.1"/>
</dbReference>
<keyword evidence="4 5" id="KW-0472">Membrane</keyword>
<name>A0A0J1D0X0_9BURK</name>
<comment type="caution">
    <text evidence="6">The sequence shown here is derived from an EMBL/GenBank/DDBJ whole genome shotgun (WGS) entry which is preliminary data.</text>
</comment>
<dbReference type="Proteomes" id="UP000035963">
    <property type="component" value="Unassembled WGS sequence"/>
</dbReference>
<keyword evidence="7" id="KW-1185">Reference proteome</keyword>
<evidence type="ECO:0000256" key="2">
    <source>
        <dbReference type="ARBA" id="ARBA00022692"/>
    </source>
</evidence>
<gene>
    <name evidence="6" type="ORF">EOS_10890</name>
</gene>
<keyword evidence="3 5" id="KW-1133">Transmembrane helix</keyword>
<keyword evidence="1" id="KW-1003">Cell membrane</keyword>
<dbReference type="OrthoDB" id="7021192at2"/>
<dbReference type="Pfam" id="PF07869">
    <property type="entry name" value="DUF1656"/>
    <property type="match status" value="1"/>
</dbReference>
<dbReference type="EMBL" id="AEJF01000075">
    <property type="protein sequence ID" value="KLU26281.1"/>
    <property type="molecule type" value="Genomic_DNA"/>
</dbReference>
<organism evidence="6 7">
    <name type="scientific">Caballeronia mineralivorans PML1(12)</name>
    <dbReference type="NCBI Taxonomy" id="908627"/>
    <lineage>
        <taxon>Bacteria</taxon>
        <taxon>Pseudomonadati</taxon>
        <taxon>Pseudomonadota</taxon>
        <taxon>Betaproteobacteria</taxon>
        <taxon>Burkholderiales</taxon>
        <taxon>Burkholderiaceae</taxon>
        <taxon>Caballeronia</taxon>
    </lineage>
</organism>
<evidence type="ECO:0000256" key="3">
    <source>
        <dbReference type="ARBA" id="ARBA00022989"/>
    </source>
</evidence>
<evidence type="ECO:0000256" key="1">
    <source>
        <dbReference type="ARBA" id="ARBA00022475"/>
    </source>
</evidence>
<evidence type="ECO:0000313" key="7">
    <source>
        <dbReference type="Proteomes" id="UP000035963"/>
    </source>
</evidence>
<evidence type="ECO:0000256" key="4">
    <source>
        <dbReference type="ARBA" id="ARBA00023136"/>
    </source>
</evidence>
<feature type="transmembrane region" description="Helical" evidence="5">
    <location>
        <begin position="46"/>
        <end position="68"/>
    </location>
</feature>
<feature type="transmembrane region" description="Helical" evidence="5">
    <location>
        <begin position="12"/>
        <end position="34"/>
    </location>
</feature>
<evidence type="ECO:0000256" key="5">
    <source>
        <dbReference type="SAM" id="Phobius"/>
    </source>
</evidence>
<protein>
    <submittedName>
        <fullName evidence="6">Membrane protein</fullName>
    </submittedName>
</protein>